<name>A0ABV2JMI3_9STRE</name>
<reference evidence="1 2" key="1">
    <citation type="submission" date="2024-06" db="EMBL/GenBank/DDBJ databases">
        <title>Genomic Encyclopedia of Type Strains, Phase IV (KMG-IV): sequencing the most valuable type-strain genomes for metagenomic binning, comparative biology and taxonomic classification.</title>
        <authorList>
            <person name="Goeker M."/>
        </authorList>
    </citation>
    <scope>NUCLEOTIDE SEQUENCE [LARGE SCALE GENOMIC DNA]</scope>
    <source>
        <strain evidence="1 2">DSM 15349</strain>
    </source>
</reference>
<accession>A0ABV2JMI3</accession>
<dbReference type="RefSeq" id="WP_253365829.1">
    <property type="nucleotide sequence ID" value="NZ_JALJXU010000007.1"/>
</dbReference>
<proteinExistence type="predicted"/>
<dbReference type="Proteomes" id="UP001549055">
    <property type="component" value="Unassembled WGS sequence"/>
</dbReference>
<sequence>MNYQELHLGDWTIYYSEQLCCYQLNEKEFLFTTTFKNRIIVNLKYQDGLNWSLDGMSSIKVPKNMKVAYLDLLD</sequence>
<protein>
    <submittedName>
        <fullName evidence="1">Uncharacterized protein</fullName>
    </submittedName>
</protein>
<gene>
    <name evidence="1" type="ORF">ABID27_001790</name>
</gene>
<organism evidence="1 2">
    <name type="scientific">Streptococcus gallinaceus</name>
    <dbReference type="NCBI Taxonomy" id="165758"/>
    <lineage>
        <taxon>Bacteria</taxon>
        <taxon>Bacillati</taxon>
        <taxon>Bacillota</taxon>
        <taxon>Bacilli</taxon>
        <taxon>Lactobacillales</taxon>
        <taxon>Streptococcaceae</taxon>
        <taxon>Streptococcus</taxon>
    </lineage>
</organism>
<evidence type="ECO:0000313" key="1">
    <source>
        <dbReference type="EMBL" id="MET3645141.1"/>
    </source>
</evidence>
<dbReference type="EMBL" id="JBEPMK010000007">
    <property type="protein sequence ID" value="MET3645141.1"/>
    <property type="molecule type" value="Genomic_DNA"/>
</dbReference>
<evidence type="ECO:0000313" key="2">
    <source>
        <dbReference type="Proteomes" id="UP001549055"/>
    </source>
</evidence>
<keyword evidence="2" id="KW-1185">Reference proteome</keyword>
<comment type="caution">
    <text evidence="1">The sequence shown here is derived from an EMBL/GenBank/DDBJ whole genome shotgun (WGS) entry which is preliminary data.</text>
</comment>